<dbReference type="PANTHER" id="PTHR30385:SF4">
    <property type="entry name" value="RNA POLYMERASE SIGMA-E FACTOR"/>
    <property type="match status" value="1"/>
</dbReference>
<dbReference type="Pfam" id="PF04545">
    <property type="entry name" value="Sigma70_r4"/>
    <property type="match status" value="1"/>
</dbReference>
<comment type="caution">
    <text evidence="8">The sequence shown here is derived from an EMBL/GenBank/DDBJ whole genome shotgun (WGS) entry which is preliminary data.</text>
</comment>
<accession>K6WDU7</accession>
<evidence type="ECO:0000313" key="9">
    <source>
        <dbReference type="Proteomes" id="UP000008366"/>
    </source>
</evidence>
<dbReference type="InterPro" id="IPR007627">
    <property type="entry name" value="RNA_pol_sigma70_r2"/>
</dbReference>
<evidence type="ECO:0000313" key="8">
    <source>
        <dbReference type="EMBL" id="GAB97460.1"/>
    </source>
</evidence>
<dbReference type="InterPro" id="IPR007624">
    <property type="entry name" value="RNA_pol_sigma70_r3"/>
</dbReference>
<dbReference type="InterPro" id="IPR000943">
    <property type="entry name" value="RNA_pol_sigma70"/>
</dbReference>
<evidence type="ECO:0000256" key="1">
    <source>
        <dbReference type="ARBA" id="ARBA00023015"/>
    </source>
</evidence>
<dbReference type="InterPro" id="IPR014284">
    <property type="entry name" value="RNA_pol_sigma-70_dom"/>
</dbReference>
<dbReference type="Proteomes" id="UP000008366">
    <property type="component" value="Unassembled WGS sequence"/>
</dbReference>
<organism evidence="8 9">
    <name type="scientific">Kineosphaera limosa NBRC 100340</name>
    <dbReference type="NCBI Taxonomy" id="1184609"/>
    <lineage>
        <taxon>Bacteria</taxon>
        <taxon>Bacillati</taxon>
        <taxon>Actinomycetota</taxon>
        <taxon>Actinomycetes</taxon>
        <taxon>Micrococcales</taxon>
        <taxon>Dermatophilaceae</taxon>
        <taxon>Kineosphaera</taxon>
    </lineage>
</organism>
<dbReference type="SUPFAM" id="SSF88659">
    <property type="entry name" value="Sigma3 and sigma4 domains of RNA polymerase sigma factors"/>
    <property type="match status" value="2"/>
</dbReference>
<dbReference type="CDD" id="cd06171">
    <property type="entry name" value="Sigma70_r4"/>
    <property type="match status" value="1"/>
</dbReference>
<protein>
    <submittedName>
        <fullName evidence="8">RNA polymerase sigma factor</fullName>
    </submittedName>
</protein>
<dbReference type="STRING" id="1184609.KILIM_069_00280"/>
<dbReference type="InterPro" id="IPR013324">
    <property type="entry name" value="RNA_pol_sigma_r3/r4-like"/>
</dbReference>
<dbReference type="PANTHER" id="PTHR30385">
    <property type="entry name" value="SIGMA FACTOR F FLAGELLAR"/>
    <property type="match status" value="1"/>
</dbReference>
<dbReference type="RefSeq" id="WP_006593992.1">
    <property type="nucleotide sequence ID" value="NZ_BAHD01000069.1"/>
</dbReference>
<evidence type="ECO:0000259" key="5">
    <source>
        <dbReference type="Pfam" id="PF04539"/>
    </source>
</evidence>
<dbReference type="eggNOG" id="COG1191">
    <property type="taxonomic scope" value="Bacteria"/>
</dbReference>
<dbReference type="Pfam" id="PF04542">
    <property type="entry name" value="Sigma70_r2"/>
    <property type="match status" value="1"/>
</dbReference>
<name>K6WDU7_9MICO</name>
<dbReference type="AlphaFoldDB" id="K6WDU7"/>
<evidence type="ECO:0000256" key="4">
    <source>
        <dbReference type="ARBA" id="ARBA00023163"/>
    </source>
</evidence>
<keyword evidence="9" id="KW-1185">Reference proteome</keyword>
<evidence type="ECO:0000256" key="2">
    <source>
        <dbReference type="ARBA" id="ARBA00023082"/>
    </source>
</evidence>
<feature type="domain" description="RNA polymerase sigma-70 region 3" evidence="5">
    <location>
        <begin position="142"/>
        <end position="195"/>
    </location>
</feature>
<feature type="domain" description="RNA polymerase sigma-70 region 4" evidence="7">
    <location>
        <begin position="220"/>
        <end position="268"/>
    </location>
</feature>
<evidence type="ECO:0000259" key="7">
    <source>
        <dbReference type="Pfam" id="PF04545"/>
    </source>
</evidence>
<dbReference type="Gene3D" id="1.20.120.1810">
    <property type="match status" value="1"/>
</dbReference>
<dbReference type="Gene3D" id="1.20.140.160">
    <property type="match status" value="1"/>
</dbReference>
<feature type="domain" description="RNA polymerase sigma-70 region 2" evidence="6">
    <location>
        <begin position="59"/>
        <end position="121"/>
    </location>
</feature>
<keyword evidence="4" id="KW-0804">Transcription</keyword>
<dbReference type="InterPro" id="IPR013325">
    <property type="entry name" value="RNA_pol_sigma_r2"/>
</dbReference>
<dbReference type="InterPro" id="IPR007630">
    <property type="entry name" value="RNA_pol_sigma70_r4"/>
</dbReference>
<dbReference type="EMBL" id="BAHD01000069">
    <property type="protein sequence ID" value="GAB97460.1"/>
    <property type="molecule type" value="Genomic_DNA"/>
</dbReference>
<dbReference type="GO" id="GO:0006352">
    <property type="term" value="P:DNA-templated transcription initiation"/>
    <property type="evidence" value="ECO:0007669"/>
    <property type="project" value="InterPro"/>
</dbReference>
<dbReference type="NCBIfam" id="TIGR02937">
    <property type="entry name" value="sigma70-ECF"/>
    <property type="match status" value="1"/>
</dbReference>
<evidence type="ECO:0000259" key="6">
    <source>
        <dbReference type="Pfam" id="PF04542"/>
    </source>
</evidence>
<dbReference type="GO" id="GO:0003677">
    <property type="term" value="F:DNA binding"/>
    <property type="evidence" value="ECO:0007669"/>
    <property type="project" value="UniProtKB-KW"/>
</dbReference>
<dbReference type="PRINTS" id="PR00046">
    <property type="entry name" value="SIGMA70FCT"/>
</dbReference>
<gene>
    <name evidence="8" type="primary">sigH</name>
    <name evidence="8" type="ORF">KILIM_069_00280</name>
</gene>
<keyword evidence="1" id="KW-0805">Transcription regulation</keyword>
<keyword evidence="2" id="KW-0731">Sigma factor</keyword>
<dbReference type="GO" id="GO:0016987">
    <property type="term" value="F:sigma factor activity"/>
    <property type="evidence" value="ECO:0007669"/>
    <property type="project" value="UniProtKB-KW"/>
</dbReference>
<keyword evidence="3" id="KW-0238">DNA-binding</keyword>
<dbReference type="Pfam" id="PF04539">
    <property type="entry name" value="Sigma70_r3"/>
    <property type="match status" value="1"/>
</dbReference>
<proteinExistence type="predicted"/>
<reference evidence="8 9" key="1">
    <citation type="submission" date="2012-08" db="EMBL/GenBank/DDBJ databases">
        <title>Whole genome shotgun sequence of Kineosphaera limosa NBRC 100340.</title>
        <authorList>
            <person name="Yoshida I."/>
            <person name="Isaki S."/>
            <person name="Hosoyama A."/>
            <person name="Tsuchikane K."/>
            <person name="Katsumata H."/>
            <person name="Ando Y."/>
            <person name="Ohji S."/>
            <person name="Hamada M."/>
            <person name="Tamura T."/>
            <person name="Yamazoe A."/>
            <person name="Yamazaki S."/>
            <person name="Fujita N."/>
        </authorList>
    </citation>
    <scope>NUCLEOTIDE SEQUENCE [LARGE SCALE GENOMIC DNA]</scope>
    <source>
        <strain evidence="8 9">NBRC 100340</strain>
    </source>
</reference>
<sequence length="278" mass="30468">MPRTLYSATARTCEQLRGRRVTELPAVERDALTADLLARAADAPESERQVLLDEVVLLNGPVAEAIAARYRARGIESDDLLQVAYLGLVKASQGYKQGEGPAFLAYAVPTISGELKRHFRDFGWMVRPPRRLQELRAAAVNVGASLQHDLGRPATDAEVAQALDVSLSELGELELADGCYSALSLDATGPGDSTVVLADLLVDESAEYEHVEDREMLRPALEMLSDRDRKILLLRFVRGFTQEQIGNEIGVSQMQVSRLLTRILSSLRDELSEPAEVG</sequence>
<dbReference type="SUPFAM" id="SSF88946">
    <property type="entry name" value="Sigma2 domain of RNA polymerase sigma factors"/>
    <property type="match status" value="1"/>
</dbReference>
<evidence type="ECO:0000256" key="3">
    <source>
        <dbReference type="ARBA" id="ARBA00023125"/>
    </source>
</evidence>